<accession>A0A6I8TLJ0</accession>
<dbReference type="EnsemblMetazoa" id="AAEL012013-RB">
    <property type="protein sequence ID" value="AAEL012013-PB"/>
    <property type="gene ID" value="AAEL012013"/>
</dbReference>
<keyword evidence="2" id="KW-0732">Signal</keyword>
<dbReference type="GO" id="GO:0005576">
    <property type="term" value="C:extracellular region"/>
    <property type="evidence" value="ECO:0007669"/>
    <property type="project" value="InterPro"/>
</dbReference>
<feature type="compositionally biased region" description="Basic and acidic residues" evidence="1">
    <location>
        <begin position="267"/>
        <end position="286"/>
    </location>
</feature>
<dbReference type="InParanoid" id="A0A6I8TLJ0"/>
<dbReference type="Pfam" id="PF01607">
    <property type="entry name" value="CBM_14"/>
    <property type="match status" value="1"/>
</dbReference>
<evidence type="ECO:0000313" key="3">
    <source>
        <dbReference type="EnsemblMetazoa" id="AAEL012013-PB"/>
    </source>
</evidence>
<proteinExistence type="predicted"/>
<keyword evidence="4" id="KW-1185">Reference proteome</keyword>
<feature type="region of interest" description="Disordered" evidence="1">
    <location>
        <begin position="365"/>
        <end position="384"/>
    </location>
</feature>
<evidence type="ECO:0000313" key="4">
    <source>
        <dbReference type="Proteomes" id="UP000008820"/>
    </source>
</evidence>
<dbReference type="OrthoDB" id="6407151at2759"/>
<dbReference type="PROSITE" id="PS50940">
    <property type="entry name" value="CHIT_BIND_II"/>
    <property type="match status" value="1"/>
</dbReference>
<dbReference type="SUPFAM" id="SSF57625">
    <property type="entry name" value="Invertebrate chitin-binding proteins"/>
    <property type="match status" value="1"/>
</dbReference>
<evidence type="ECO:0000256" key="1">
    <source>
        <dbReference type="SAM" id="MobiDB-lite"/>
    </source>
</evidence>
<sequence>MCRVGLLLAAFVIGLCQARTLPNRSKQVKAYAYVLPAGAEEIRDDINHSFVCANRTDGFYVDIDNDCQIFHRCQDRARFSFICAEKTVFSQMYQTCVHEGQLGFPCEDSGMFFPDAEESSTANSEAESSSEGESTNEEQQPAAEPNSAAVMMPAQVLLPPEEESMMDASNDEEKLIGSVVAMPISDNYVNMFDHQQINDDKFDPVEEEEADNTAQEMLDEQTDVQSSETALHEVVDSTQEVEVNDVSNESNNVGEEILAETYEANSDDEHEHVADDTNVQSEHEAALSEEVQPIMQLQLHHDVQEVEESEPVVQDFQEEEHTPEQKVSDVQNTQSVEPDNSNNINDEDDSNIIENNIVDDQLVNEPVQEAEAHESVSDEEALPSLENIIAEAELEHDDKEESEQKVEEIPATIEHDDVTEEKIQEPEAALIQSQSVSHAVEQTPVDDQSQTVMNEVHPLTATLAEKIAEPSSSMDLPEFIVSTVADLRRGVVPPALRRRKTFLFKADAVPS</sequence>
<dbReference type="Gene3D" id="2.170.140.10">
    <property type="entry name" value="Chitin binding domain"/>
    <property type="match status" value="1"/>
</dbReference>
<dbReference type="InterPro" id="IPR002557">
    <property type="entry name" value="Chitin-bd_dom"/>
</dbReference>
<feature type="signal peptide" evidence="2">
    <location>
        <begin position="1"/>
        <end position="18"/>
    </location>
</feature>
<dbReference type="InterPro" id="IPR036508">
    <property type="entry name" value="Chitin-bd_dom_sf"/>
</dbReference>
<feature type="region of interest" description="Disordered" evidence="1">
    <location>
        <begin position="393"/>
        <end position="418"/>
    </location>
</feature>
<dbReference type="Proteomes" id="UP000008820">
    <property type="component" value="Chromosome 2"/>
</dbReference>
<evidence type="ECO:0000256" key="2">
    <source>
        <dbReference type="SAM" id="SignalP"/>
    </source>
</evidence>
<feature type="region of interest" description="Disordered" evidence="1">
    <location>
        <begin position="303"/>
        <end position="355"/>
    </location>
</feature>
<feature type="region of interest" description="Disordered" evidence="1">
    <location>
        <begin position="260"/>
        <end position="290"/>
    </location>
</feature>
<feature type="compositionally biased region" description="Basic and acidic residues" evidence="1">
    <location>
        <begin position="396"/>
        <end position="418"/>
    </location>
</feature>
<feature type="chain" id="PRO_5043332993" evidence="2">
    <location>
        <begin position="19"/>
        <end position="511"/>
    </location>
</feature>
<reference evidence="3 4" key="1">
    <citation type="submission" date="2017-06" db="EMBL/GenBank/DDBJ databases">
        <title>Aedes aegypti genome working group (AGWG) sequencing and assembly.</title>
        <authorList>
            <consortium name="Aedes aegypti Genome Working Group (AGWG)"/>
            <person name="Matthews B.J."/>
        </authorList>
    </citation>
    <scope>NUCLEOTIDE SEQUENCE [LARGE SCALE GENOMIC DNA]</scope>
    <source>
        <strain evidence="3 4">LVP_AGWG</strain>
    </source>
</reference>
<gene>
    <name evidence="3" type="primary">5575705</name>
</gene>
<dbReference type="InterPro" id="IPR052976">
    <property type="entry name" value="Scoloptoxin-like"/>
</dbReference>
<reference evidence="3" key="2">
    <citation type="submission" date="2020-05" db="UniProtKB">
        <authorList>
            <consortium name="EnsemblMetazoa"/>
        </authorList>
    </citation>
    <scope>IDENTIFICATION</scope>
    <source>
        <strain evidence="3">LVP_AGWG</strain>
    </source>
</reference>
<feature type="region of interest" description="Disordered" evidence="1">
    <location>
        <begin position="432"/>
        <end position="451"/>
    </location>
</feature>
<dbReference type="AlphaFoldDB" id="A0A6I8TLJ0"/>
<name>A0A6I8TLJ0_AEDAE</name>
<feature type="region of interest" description="Disordered" evidence="1">
    <location>
        <begin position="113"/>
        <end position="150"/>
    </location>
</feature>
<dbReference type="PANTHER" id="PTHR22933">
    <property type="entry name" value="FI18007P1-RELATED"/>
    <property type="match status" value="1"/>
</dbReference>
<dbReference type="GO" id="GO:0008061">
    <property type="term" value="F:chitin binding"/>
    <property type="evidence" value="ECO:0007669"/>
    <property type="project" value="InterPro"/>
</dbReference>
<dbReference type="PANTHER" id="PTHR22933:SF43">
    <property type="entry name" value="LP10131P"/>
    <property type="match status" value="1"/>
</dbReference>
<organism evidence="3 4">
    <name type="scientific">Aedes aegypti</name>
    <name type="common">Yellowfever mosquito</name>
    <name type="synonym">Culex aegypti</name>
    <dbReference type="NCBI Taxonomy" id="7159"/>
    <lineage>
        <taxon>Eukaryota</taxon>
        <taxon>Metazoa</taxon>
        <taxon>Ecdysozoa</taxon>
        <taxon>Arthropoda</taxon>
        <taxon>Hexapoda</taxon>
        <taxon>Insecta</taxon>
        <taxon>Pterygota</taxon>
        <taxon>Neoptera</taxon>
        <taxon>Endopterygota</taxon>
        <taxon>Diptera</taxon>
        <taxon>Nematocera</taxon>
        <taxon>Culicoidea</taxon>
        <taxon>Culicidae</taxon>
        <taxon>Culicinae</taxon>
        <taxon>Aedini</taxon>
        <taxon>Aedes</taxon>
        <taxon>Stegomyia</taxon>
    </lineage>
</organism>
<protein>
    <submittedName>
        <fullName evidence="3">Uncharacterized protein</fullName>
    </submittedName>
</protein>
<feature type="compositionally biased region" description="Polar residues" evidence="1">
    <location>
        <begin position="328"/>
        <end position="338"/>
    </location>
</feature>